<comment type="similarity">
    <text evidence="2">Belongs to the UDP-galactopyranose/dTDP-fucopyranose mutase family.</text>
</comment>
<dbReference type="Proteomes" id="UP001499951">
    <property type="component" value="Unassembled WGS sequence"/>
</dbReference>
<dbReference type="EMBL" id="BAAADD010000002">
    <property type="protein sequence ID" value="GAA0562872.1"/>
    <property type="molecule type" value="Genomic_DNA"/>
</dbReference>
<evidence type="ECO:0000259" key="6">
    <source>
        <dbReference type="Pfam" id="PF03275"/>
    </source>
</evidence>
<evidence type="ECO:0000256" key="4">
    <source>
        <dbReference type="ARBA" id="ARBA00022827"/>
    </source>
</evidence>
<dbReference type="PANTHER" id="PTHR21197:SF0">
    <property type="entry name" value="UDP-GALACTOPYRANOSE MUTASE"/>
    <property type="match status" value="1"/>
</dbReference>
<comment type="caution">
    <text evidence="7">The sequence shown here is derived from an EMBL/GenBank/DDBJ whole genome shotgun (WGS) entry which is preliminary data.</text>
</comment>
<gene>
    <name evidence="7" type="primary">glf</name>
    <name evidence="7" type="ORF">GCM10008942_09140</name>
</gene>
<evidence type="ECO:0000256" key="3">
    <source>
        <dbReference type="ARBA" id="ARBA00022630"/>
    </source>
</evidence>
<evidence type="ECO:0000256" key="2">
    <source>
        <dbReference type="ARBA" id="ARBA00009321"/>
    </source>
</evidence>
<dbReference type="Gene3D" id="3.40.50.720">
    <property type="entry name" value="NAD(P)-binding Rossmann-like Domain"/>
    <property type="match status" value="3"/>
</dbReference>
<protein>
    <submittedName>
        <fullName evidence="7">UDP-galactopyranose mutase</fullName>
    </submittedName>
</protein>
<proteinExistence type="inferred from homology"/>
<keyword evidence="8" id="KW-1185">Reference proteome</keyword>
<dbReference type="SUPFAM" id="SSF51971">
    <property type="entry name" value="Nucleotide-binding domain"/>
    <property type="match status" value="1"/>
</dbReference>
<accession>A0ABP3P9B5</accession>
<reference evidence="8" key="1">
    <citation type="journal article" date="2019" name="Int. J. Syst. Evol. Microbiol.">
        <title>The Global Catalogue of Microorganisms (GCM) 10K type strain sequencing project: providing services to taxonomists for standard genome sequencing and annotation.</title>
        <authorList>
            <consortium name="The Broad Institute Genomics Platform"/>
            <consortium name="The Broad Institute Genome Sequencing Center for Infectious Disease"/>
            <person name="Wu L."/>
            <person name="Ma J."/>
        </authorList>
    </citation>
    <scope>NUCLEOTIDE SEQUENCE [LARGE SCALE GENOMIC DNA]</scope>
    <source>
        <strain evidence="8">JCM 15089</strain>
    </source>
</reference>
<organism evidence="7 8">
    <name type="scientific">Rhizomicrobium electricum</name>
    <dbReference type="NCBI Taxonomy" id="480070"/>
    <lineage>
        <taxon>Bacteria</taxon>
        <taxon>Pseudomonadati</taxon>
        <taxon>Pseudomonadota</taxon>
        <taxon>Alphaproteobacteria</taxon>
        <taxon>Micropepsales</taxon>
        <taxon>Micropepsaceae</taxon>
        <taxon>Rhizomicrobium</taxon>
    </lineage>
</organism>
<dbReference type="InterPro" id="IPR015899">
    <property type="entry name" value="UDP-GalPyranose_mutase_C"/>
</dbReference>
<feature type="domain" description="UDP-galactopyranose mutase C-terminal" evidence="6">
    <location>
        <begin position="147"/>
        <end position="348"/>
    </location>
</feature>
<comment type="cofactor">
    <cofactor evidence="1">
        <name>FAD</name>
        <dbReference type="ChEBI" id="CHEBI:57692"/>
    </cofactor>
</comment>
<sequence>MSKILVVGAGLYGAVCAHELTARGHDVRVIEMRNHIGGNCYTRFSDEAGCHEHVYGAHIFHTNSQRIWDYVNRFAAFNHYVNRVKVRHGEALYSFPINLFTLYQVFGVRTPDEARARLAAEREPISEPANLEEYCLSLVGRRIYELFIEGYTAKQWNHHPRELSADIIKRIPIRFTFDDNYFNDRWQGIPIGGYTAIFEKLLDGIPLELGIDFDADRDFWLSRADFVIYTGSLDSFFGYTDGPLEYRSLRFEREILDTPDFQGNAVVNYTERSVPFTRILEHKHFDLATGGERTLITREYPDDWAPGKIPYYPVHTPQTLARLDRYRARARALDGKVHFGGRLGEFRYYDMHQVIGAALAWLDKFSD</sequence>
<dbReference type="SUPFAM" id="SSF54373">
    <property type="entry name" value="FAD-linked reductases, C-terminal domain"/>
    <property type="match status" value="1"/>
</dbReference>
<evidence type="ECO:0000256" key="1">
    <source>
        <dbReference type="ARBA" id="ARBA00001974"/>
    </source>
</evidence>
<evidence type="ECO:0000313" key="7">
    <source>
        <dbReference type="EMBL" id="GAA0562872.1"/>
    </source>
</evidence>
<dbReference type="InterPro" id="IPR004379">
    <property type="entry name" value="UDP-GALP_mutase"/>
</dbReference>
<evidence type="ECO:0000256" key="5">
    <source>
        <dbReference type="ARBA" id="ARBA00023235"/>
    </source>
</evidence>
<evidence type="ECO:0000313" key="8">
    <source>
        <dbReference type="Proteomes" id="UP001499951"/>
    </source>
</evidence>
<keyword evidence="3" id="KW-0285">Flavoprotein</keyword>
<dbReference type="NCBIfam" id="TIGR00031">
    <property type="entry name" value="UDP-GALP_mutase"/>
    <property type="match status" value="1"/>
</dbReference>
<dbReference type="Pfam" id="PF13450">
    <property type="entry name" value="NAD_binding_8"/>
    <property type="match status" value="1"/>
</dbReference>
<keyword evidence="5" id="KW-0413">Isomerase</keyword>
<dbReference type="PANTHER" id="PTHR21197">
    <property type="entry name" value="UDP-GALACTOPYRANOSE MUTASE"/>
    <property type="match status" value="1"/>
</dbReference>
<dbReference type="Pfam" id="PF03275">
    <property type="entry name" value="GLF"/>
    <property type="match status" value="1"/>
</dbReference>
<keyword evidence="4" id="KW-0274">FAD</keyword>
<name>A0ABP3P9B5_9PROT</name>
<dbReference type="RefSeq" id="WP_166932457.1">
    <property type="nucleotide sequence ID" value="NZ_BAAADD010000002.1"/>
</dbReference>